<accession>A0A8T0Q7P2</accession>
<dbReference type="Proteomes" id="UP000823388">
    <property type="component" value="Chromosome 7N"/>
</dbReference>
<evidence type="ECO:0000313" key="2">
    <source>
        <dbReference type="EMBL" id="KAG2569208.1"/>
    </source>
</evidence>
<protein>
    <submittedName>
        <fullName evidence="2">Uncharacterized protein</fullName>
    </submittedName>
</protein>
<name>A0A8T0Q7P2_PANVG</name>
<keyword evidence="3" id="KW-1185">Reference proteome</keyword>
<reference evidence="2" key="1">
    <citation type="submission" date="2020-05" db="EMBL/GenBank/DDBJ databases">
        <title>WGS assembly of Panicum virgatum.</title>
        <authorList>
            <person name="Lovell J.T."/>
            <person name="Jenkins J."/>
            <person name="Shu S."/>
            <person name="Juenger T.E."/>
            <person name="Schmutz J."/>
        </authorList>
    </citation>
    <scope>NUCLEOTIDE SEQUENCE</scope>
    <source>
        <strain evidence="2">AP13</strain>
    </source>
</reference>
<feature type="region of interest" description="Disordered" evidence="1">
    <location>
        <begin position="120"/>
        <end position="142"/>
    </location>
</feature>
<evidence type="ECO:0000256" key="1">
    <source>
        <dbReference type="SAM" id="MobiDB-lite"/>
    </source>
</evidence>
<feature type="compositionally biased region" description="Low complexity" evidence="1">
    <location>
        <begin position="132"/>
        <end position="142"/>
    </location>
</feature>
<dbReference type="AlphaFoldDB" id="A0A8T0Q7P2"/>
<evidence type="ECO:0000313" key="3">
    <source>
        <dbReference type="Proteomes" id="UP000823388"/>
    </source>
</evidence>
<dbReference type="EMBL" id="CM029050">
    <property type="protein sequence ID" value="KAG2569208.1"/>
    <property type="molecule type" value="Genomic_DNA"/>
</dbReference>
<proteinExistence type="predicted"/>
<sequence>MVSLISMTESPARAFTGAGVRFGIVGWFWRSVAPSREDGVPCGRHGLQGWPAGSGGGLVGTAAGCFGIIGARGAPPAGIVSSKGGRLAVVVGTAAAAPGESDDGGGLPFADGDYSRACVDLSRPPGRRSVWRRNSSNSSSAH</sequence>
<organism evidence="2 3">
    <name type="scientific">Panicum virgatum</name>
    <name type="common">Blackwell switchgrass</name>
    <dbReference type="NCBI Taxonomy" id="38727"/>
    <lineage>
        <taxon>Eukaryota</taxon>
        <taxon>Viridiplantae</taxon>
        <taxon>Streptophyta</taxon>
        <taxon>Embryophyta</taxon>
        <taxon>Tracheophyta</taxon>
        <taxon>Spermatophyta</taxon>
        <taxon>Magnoliopsida</taxon>
        <taxon>Liliopsida</taxon>
        <taxon>Poales</taxon>
        <taxon>Poaceae</taxon>
        <taxon>PACMAD clade</taxon>
        <taxon>Panicoideae</taxon>
        <taxon>Panicodae</taxon>
        <taxon>Paniceae</taxon>
        <taxon>Panicinae</taxon>
        <taxon>Panicum</taxon>
        <taxon>Panicum sect. Hiantes</taxon>
    </lineage>
</organism>
<gene>
    <name evidence="2" type="ORF">PVAP13_7NG374600</name>
</gene>
<comment type="caution">
    <text evidence="2">The sequence shown here is derived from an EMBL/GenBank/DDBJ whole genome shotgun (WGS) entry which is preliminary data.</text>
</comment>